<dbReference type="InterPro" id="IPR009003">
    <property type="entry name" value="Peptidase_S1_PA"/>
</dbReference>
<accession>A0A4R3LUN6</accession>
<dbReference type="EMBL" id="SMAI01000007">
    <property type="protein sequence ID" value="TCT04263.1"/>
    <property type="molecule type" value="Genomic_DNA"/>
</dbReference>
<keyword evidence="2" id="KW-1185">Reference proteome</keyword>
<dbReference type="Proteomes" id="UP000294664">
    <property type="component" value="Unassembled WGS sequence"/>
</dbReference>
<dbReference type="Gene3D" id="2.40.10.10">
    <property type="entry name" value="Trypsin-like serine proteases"/>
    <property type="match status" value="1"/>
</dbReference>
<dbReference type="InterPro" id="IPR043504">
    <property type="entry name" value="Peptidase_S1_PA_chymotrypsin"/>
</dbReference>
<gene>
    <name evidence="1" type="ORF">EDC64_10779</name>
</gene>
<evidence type="ECO:0000313" key="1">
    <source>
        <dbReference type="EMBL" id="TCT04263.1"/>
    </source>
</evidence>
<dbReference type="SUPFAM" id="SSF50494">
    <property type="entry name" value="Trypsin-like serine proteases"/>
    <property type="match status" value="1"/>
</dbReference>
<organism evidence="1 2">
    <name type="scientific">Aquabacter spiritensis</name>
    <dbReference type="NCBI Taxonomy" id="933073"/>
    <lineage>
        <taxon>Bacteria</taxon>
        <taxon>Pseudomonadati</taxon>
        <taxon>Pseudomonadota</taxon>
        <taxon>Alphaproteobacteria</taxon>
        <taxon>Hyphomicrobiales</taxon>
        <taxon>Xanthobacteraceae</taxon>
        <taxon>Aquabacter</taxon>
    </lineage>
</organism>
<proteinExistence type="predicted"/>
<evidence type="ECO:0008006" key="3">
    <source>
        <dbReference type="Google" id="ProtNLM"/>
    </source>
</evidence>
<sequence length="156" mass="17773">MRFSSINLDPGAGDYYIYVFGLGRKKDFEINDQLHYIPLDHSERVAKSSLYSGDIPLGSGWCTGDSGGPVSVIFSPPEEPKKIYHYLIGVAFSFINLINERNTKAMAEIWGGAENVPRCGNKIYYTRVTPYIPWIEEQIKVLFNDNEKRELNIFVE</sequence>
<protein>
    <recommendedName>
        <fullName evidence="3">Trypsin</fullName>
    </recommendedName>
</protein>
<reference evidence="1 2" key="1">
    <citation type="submission" date="2019-03" db="EMBL/GenBank/DDBJ databases">
        <title>Genomic Encyclopedia of Type Strains, Phase IV (KMG-IV): sequencing the most valuable type-strain genomes for metagenomic binning, comparative biology and taxonomic classification.</title>
        <authorList>
            <person name="Goeker M."/>
        </authorList>
    </citation>
    <scope>NUCLEOTIDE SEQUENCE [LARGE SCALE GENOMIC DNA]</scope>
    <source>
        <strain evidence="1 2">DSM 9035</strain>
    </source>
</reference>
<name>A0A4R3LUN6_9HYPH</name>
<dbReference type="AlphaFoldDB" id="A0A4R3LUN6"/>
<evidence type="ECO:0000313" key="2">
    <source>
        <dbReference type="Proteomes" id="UP000294664"/>
    </source>
</evidence>
<comment type="caution">
    <text evidence="1">The sequence shown here is derived from an EMBL/GenBank/DDBJ whole genome shotgun (WGS) entry which is preliminary data.</text>
</comment>